<dbReference type="SUPFAM" id="SSF54631">
    <property type="entry name" value="CBS-domain pair"/>
    <property type="match status" value="1"/>
</dbReference>
<dbReference type="OrthoDB" id="681454at2759"/>
<dbReference type="Proteomes" id="UP001085076">
    <property type="component" value="Miscellaneous, Linkage group lg06"/>
</dbReference>
<evidence type="ECO:0000259" key="5">
    <source>
        <dbReference type="PROSITE" id="PS51371"/>
    </source>
</evidence>
<accession>A0A9D5C9E8</accession>
<dbReference type="PROSITE" id="PS51371">
    <property type="entry name" value="CBS"/>
    <property type="match status" value="1"/>
</dbReference>
<dbReference type="AlphaFoldDB" id="A0A9D5C9E8"/>
<evidence type="ECO:0000256" key="1">
    <source>
        <dbReference type="ARBA" id="ARBA00022737"/>
    </source>
</evidence>
<evidence type="ECO:0000313" key="7">
    <source>
        <dbReference type="Proteomes" id="UP001085076"/>
    </source>
</evidence>
<evidence type="ECO:0000256" key="3">
    <source>
        <dbReference type="PROSITE-ProRule" id="PRU00703"/>
    </source>
</evidence>
<dbReference type="GO" id="GO:0005737">
    <property type="term" value="C:cytoplasm"/>
    <property type="evidence" value="ECO:0007669"/>
    <property type="project" value="TreeGrafter"/>
</dbReference>
<evidence type="ECO:0000256" key="4">
    <source>
        <dbReference type="SAM" id="MobiDB-lite"/>
    </source>
</evidence>
<feature type="region of interest" description="Disordered" evidence="4">
    <location>
        <begin position="277"/>
        <end position="312"/>
    </location>
</feature>
<dbReference type="InterPro" id="IPR046342">
    <property type="entry name" value="CBS_dom_sf"/>
</dbReference>
<evidence type="ECO:0000256" key="2">
    <source>
        <dbReference type="ARBA" id="ARBA00023122"/>
    </source>
</evidence>
<dbReference type="PANTHER" id="PTHR13780:SF128">
    <property type="entry name" value="CBS DOMAIN-CONTAINING PROTEIN"/>
    <property type="match status" value="1"/>
</dbReference>
<feature type="domain" description="CBS" evidence="5">
    <location>
        <begin position="312"/>
        <end position="371"/>
    </location>
</feature>
<sequence>MAVRLLCREVTELCIGKPALRPLTATATVGEALLALKSRCDGELCVSVWTADKKAIAGKVTVADVVCYLCSESNISDPVRALADPVSALLPKDSALVCRLEPNSSILDALDAILDGAQTLVVPIRRRKLTAGGGGDFCWLTQEDLIRNFLNSIAVISSIAALPVASLDVVRSDFLAIRHRDPALSALPLLRRAISTQTSVAVVTDDGKLIGEISPSTLAHCDEGVAAALAVLSAGDLMAYIDWSPSPPESAILAVKSQLKNKNLTGMLDLLEEEFSQTLPISSSSSDEDEDTPAMIRRRPRRTRSGSYSSRMGRRSEEAIVCHPKSSLVAVMIQALAHRVSYVWVVDDEHSLVGIVAFPDILKVLREHLTESL</sequence>
<reference evidence="6" key="1">
    <citation type="submission" date="2021-03" db="EMBL/GenBank/DDBJ databases">
        <authorList>
            <person name="Li Z."/>
            <person name="Yang C."/>
        </authorList>
    </citation>
    <scope>NUCLEOTIDE SEQUENCE</scope>
    <source>
        <strain evidence="6">Dzin_1.0</strain>
        <tissue evidence="6">Leaf</tissue>
    </source>
</reference>
<dbReference type="PANTHER" id="PTHR13780">
    <property type="entry name" value="AMP-ACTIVATED PROTEIN KINASE, GAMMA REGULATORY SUBUNIT"/>
    <property type="match status" value="1"/>
</dbReference>
<keyword evidence="2 3" id="KW-0129">CBS domain</keyword>
<reference evidence="6" key="2">
    <citation type="journal article" date="2022" name="Hortic Res">
        <title>The genome of Dioscorea zingiberensis sheds light on the biosynthesis, origin and evolution of the medicinally important diosgenin saponins.</title>
        <authorList>
            <person name="Li Y."/>
            <person name="Tan C."/>
            <person name="Li Z."/>
            <person name="Guo J."/>
            <person name="Li S."/>
            <person name="Chen X."/>
            <person name="Wang C."/>
            <person name="Dai X."/>
            <person name="Yang H."/>
            <person name="Song W."/>
            <person name="Hou L."/>
            <person name="Xu J."/>
            <person name="Tong Z."/>
            <person name="Xu A."/>
            <person name="Yuan X."/>
            <person name="Wang W."/>
            <person name="Yang Q."/>
            <person name="Chen L."/>
            <person name="Sun Z."/>
            <person name="Wang K."/>
            <person name="Pan B."/>
            <person name="Chen J."/>
            <person name="Bao Y."/>
            <person name="Liu F."/>
            <person name="Qi X."/>
            <person name="Gang D.R."/>
            <person name="Wen J."/>
            <person name="Li J."/>
        </authorList>
    </citation>
    <scope>NUCLEOTIDE SEQUENCE</scope>
    <source>
        <strain evidence="6">Dzin_1.0</strain>
    </source>
</reference>
<dbReference type="EMBL" id="JAGGNH010000006">
    <property type="protein sequence ID" value="KAJ0968953.1"/>
    <property type="molecule type" value="Genomic_DNA"/>
</dbReference>
<proteinExistence type="predicted"/>
<dbReference type="Pfam" id="PF00571">
    <property type="entry name" value="CBS"/>
    <property type="match status" value="2"/>
</dbReference>
<gene>
    <name evidence="6" type="ORF">J5N97_021830</name>
</gene>
<keyword evidence="1" id="KW-0677">Repeat</keyword>
<organism evidence="6 7">
    <name type="scientific">Dioscorea zingiberensis</name>
    <dbReference type="NCBI Taxonomy" id="325984"/>
    <lineage>
        <taxon>Eukaryota</taxon>
        <taxon>Viridiplantae</taxon>
        <taxon>Streptophyta</taxon>
        <taxon>Embryophyta</taxon>
        <taxon>Tracheophyta</taxon>
        <taxon>Spermatophyta</taxon>
        <taxon>Magnoliopsida</taxon>
        <taxon>Liliopsida</taxon>
        <taxon>Dioscoreales</taxon>
        <taxon>Dioscoreaceae</taxon>
        <taxon>Dioscorea</taxon>
    </lineage>
</organism>
<evidence type="ECO:0000313" key="6">
    <source>
        <dbReference type="EMBL" id="KAJ0968953.1"/>
    </source>
</evidence>
<protein>
    <recommendedName>
        <fullName evidence="5">CBS domain-containing protein</fullName>
    </recommendedName>
</protein>
<dbReference type="Gene3D" id="3.10.580.10">
    <property type="entry name" value="CBS-domain"/>
    <property type="match status" value="1"/>
</dbReference>
<dbReference type="InterPro" id="IPR000644">
    <property type="entry name" value="CBS_dom"/>
</dbReference>
<name>A0A9D5C9E8_9LILI</name>
<keyword evidence="7" id="KW-1185">Reference proteome</keyword>
<dbReference type="InterPro" id="IPR050511">
    <property type="entry name" value="AMPK_gamma/SDS23_families"/>
</dbReference>
<dbReference type="GO" id="GO:0005634">
    <property type="term" value="C:nucleus"/>
    <property type="evidence" value="ECO:0007669"/>
    <property type="project" value="TreeGrafter"/>
</dbReference>
<comment type="caution">
    <text evidence="6">The sequence shown here is derived from an EMBL/GenBank/DDBJ whole genome shotgun (WGS) entry which is preliminary data.</text>
</comment>